<evidence type="ECO:0000256" key="1">
    <source>
        <dbReference type="ARBA" id="ARBA00007812"/>
    </source>
</evidence>
<dbReference type="Proteomes" id="UP000494269">
    <property type="component" value="Unassembled WGS sequence"/>
</dbReference>
<dbReference type="Gene3D" id="3.40.50.1220">
    <property type="entry name" value="TPP-binding domain"/>
    <property type="match status" value="1"/>
</dbReference>
<dbReference type="InterPro" id="IPR045229">
    <property type="entry name" value="TPP_enz"/>
</dbReference>
<sequence>MSTVSQIIGRRLYEAGCRHAFGIPGGEVLSVMRGLDDAGVKFTLVKHENSGGFMAEGAFHRSGAPGVLVATLGPGVANAVNVVANALQDRVPMLFITGCVDEDEAATYTHQVFDHSALMRPITKASLRISAGAAEAIIDKALAIAMDDPPGPVHIDVPISVAVQVVEHAKGTRRATSAPTAPANTEQFKEARSWLAEAKRPLIIAGVEALHHRAEFEIQALVAEMKIPLVTTYKGKGIVDERNDLVIGGMGLSPQADKIVLPLIQNADVILLAGYDPIEMRVGWRNIWADDARVIELSATQNTHYMHQSAISFVGNITHSLAALREGLSGGSEWSGEAVSAIKKSIASIYRADEEWGPAAIIDVARAEMPEKTVASVDSGAHRILLSQVWNCYEPRTLMQSSALCTMGCSLPLGIGAKLAEPERPVAVFTGDACLEMTLGELATARDAKTPVIVFVFADESLSLIEIKQRGTGQPNLGVDFPGTNFAEVARAMGGLGFEVESRAQLASAIRESLASPVFSLISCKISRKAYDGRI</sequence>
<dbReference type="GO" id="GO:0050660">
    <property type="term" value="F:flavin adenine dinucleotide binding"/>
    <property type="evidence" value="ECO:0007669"/>
    <property type="project" value="TreeGrafter"/>
</dbReference>
<reference evidence="7 8" key="1">
    <citation type="submission" date="2020-04" db="EMBL/GenBank/DDBJ databases">
        <authorList>
            <person name="De Canck E."/>
        </authorList>
    </citation>
    <scope>NUCLEOTIDE SEQUENCE [LARGE SCALE GENOMIC DNA]</scope>
    <source>
        <strain evidence="7 8">LMG 3441</strain>
    </source>
</reference>
<dbReference type="InterPro" id="IPR011766">
    <property type="entry name" value="TPP_enzyme_TPP-bd"/>
</dbReference>
<protein>
    <submittedName>
        <fullName evidence="7">Acetolactate synthase</fullName>
        <ecNumber evidence="7">2.2.1.6</ecNumber>
    </submittedName>
</protein>
<dbReference type="Pfam" id="PF02776">
    <property type="entry name" value="TPP_enzyme_N"/>
    <property type="match status" value="1"/>
</dbReference>
<organism evidence="7 8">
    <name type="scientific">Achromobacter kerstersii</name>
    <dbReference type="NCBI Taxonomy" id="1353890"/>
    <lineage>
        <taxon>Bacteria</taxon>
        <taxon>Pseudomonadati</taxon>
        <taxon>Pseudomonadota</taxon>
        <taxon>Betaproteobacteria</taxon>
        <taxon>Burkholderiales</taxon>
        <taxon>Alcaligenaceae</taxon>
        <taxon>Achromobacter</taxon>
    </lineage>
</organism>
<dbReference type="InterPro" id="IPR012001">
    <property type="entry name" value="Thiamin_PyroP_enz_TPP-bd_dom"/>
</dbReference>
<evidence type="ECO:0000259" key="6">
    <source>
        <dbReference type="Pfam" id="PF02776"/>
    </source>
</evidence>
<accession>A0A6S6Z9B9</accession>
<proteinExistence type="inferred from homology"/>
<dbReference type="Pfam" id="PF02775">
    <property type="entry name" value="TPP_enzyme_C"/>
    <property type="match status" value="1"/>
</dbReference>
<dbReference type="InterPro" id="IPR029035">
    <property type="entry name" value="DHS-like_NAD/FAD-binding_dom"/>
</dbReference>
<dbReference type="EC" id="2.2.1.6" evidence="7"/>
<feature type="domain" description="Thiamine pyrophosphate enzyme TPP-binding" evidence="5">
    <location>
        <begin position="378"/>
        <end position="523"/>
    </location>
</feature>
<dbReference type="GO" id="GO:0009099">
    <property type="term" value="P:L-valine biosynthetic process"/>
    <property type="evidence" value="ECO:0007669"/>
    <property type="project" value="TreeGrafter"/>
</dbReference>
<dbReference type="CDD" id="cd07035">
    <property type="entry name" value="TPP_PYR_POX_like"/>
    <property type="match status" value="1"/>
</dbReference>
<gene>
    <name evidence="7" type="primary">alsS</name>
    <name evidence="7" type="ORF">LMG3441_00734</name>
</gene>
<evidence type="ECO:0000313" key="8">
    <source>
        <dbReference type="Proteomes" id="UP000494269"/>
    </source>
</evidence>
<comment type="similarity">
    <text evidence="1 3">Belongs to the TPP enzyme family.</text>
</comment>
<evidence type="ECO:0000259" key="5">
    <source>
        <dbReference type="Pfam" id="PF02775"/>
    </source>
</evidence>
<feature type="domain" description="Thiamine pyrophosphate enzyme central" evidence="4">
    <location>
        <begin position="189"/>
        <end position="324"/>
    </location>
</feature>
<name>A0A6S6Z9B9_9BURK</name>
<dbReference type="GO" id="GO:0030976">
    <property type="term" value="F:thiamine pyrophosphate binding"/>
    <property type="evidence" value="ECO:0007669"/>
    <property type="project" value="InterPro"/>
</dbReference>
<dbReference type="SUPFAM" id="SSF52467">
    <property type="entry name" value="DHS-like NAD/FAD-binding domain"/>
    <property type="match status" value="1"/>
</dbReference>
<keyword evidence="7" id="KW-0808">Transferase</keyword>
<dbReference type="PANTHER" id="PTHR18968">
    <property type="entry name" value="THIAMINE PYROPHOSPHATE ENZYMES"/>
    <property type="match status" value="1"/>
</dbReference>
<dbReference type="InterPro" id="IPR029061">
    <property type="entry name" value="THDP-binding"/>
</dbReference>
<evidence type="ECO:0000313" key="7">
    <source>
        <dbReference type="EMBL" id="CAB3664372.1"/>
    </source>
</evidence>
<evidence type="ECO:0000256" key="2">
    <source>
        <dbReference type="ARBA" id="ARBA00023052"/>
    </source>
</evidence>
<dbReference type="PANTHER" id="PTHR18968:SF129">
    <property type="entry name" value="ACETOLACTATE SYNTHASE"/>
    <property type="match status" value="1"/>
</dbReference>
<dbReference type="EMBL" id="CADIJQ010000001">
    <property type="protein sequence ID" value="CAB3664372.1"/>
    <property type="molecule type" value="Genomic_DNA"/>
</dbReference>
<dbReference type="GO" id="GO:0009097">
    <property type="term" value="P:isoleucine biosynthetic process"/>
    <property type="evidence" value="ECO:0007669"/>
    <property type="project" value="TreeGrafter"/>
</dbReference>
<dbReference type="Pfam" id="PF00205">
    <property type="entry name" value="TPP_enzyme_M"/>
    <property type="match status" value="1"/>
</dbReference>
<evidence type="ECO:0000259" key="4">
    <source>
        <dbReference type="Pfam" id="PF00205"/>
    </source>
</evidence>
<dbReference type="GO" id="GO:0000287">
    <property type="term" value="F:magnesium ion binding"/>
    <property type="evidence" value="ECO:0007669"/>
    <property type="project" value="InterPro"/>
</dbReference>
<dbReference type="SUPFAM" id="SSF52518">
    <property type="entry name" value="Thiamin diphosphate-binding fold (THDP-binding)"/>
    <property type="match status" value="2"/>
</dbReference>
<keyword evidence="2 3" id="KW-0786">Thiamine pyrophosphate</keyword>
<dbReference type="FunFam" id="3.40.50.970:FF:000007">
    <property type="entry name" value="Acetolactate synthase"/>
    <property type="match status" value="1"/>
</dbReference>
<dbReference type="RefSeq" id="WP_175168828.1">
    <property type="nucleotide sequence ID" value="NZ_CADIJQ010000001.1"/>
</dbReference>
<dbReference type="Gene3D" id="3.40.50.970">
    <property type="match status" value="2"/>
</dbReference>
<dbReference type="AlphaFoldDB" id="A0A6S6Z9B9"/>
<feature type="domain" description="Thiamine pyrophosphate enzyme N-terminal TPP-binding" evidence="6">
    <location>
        <begin position="3"/>
        <end position="117"/>
    </location>
</feature>
<dbReference type="GO" id="GO:0005948">
    <property type="term" value="C:acetolactate synthase complex"/>
    <property type="evidence" value="ECO:0007669"/>
    <property type="project" value="TreeGrafter"/>
</dbReference>
<evidence type="ECO:0000256" key="3">
    <source>
        <dbReference type="RuleBase" id="RU362132"/>
    </source>
</evidence>
<dbReference type="GO" id="GO:0003984">
    <property type="term" value="F:acetolactate synthase activity"/>
    <property type="evidence" value="ECO:0007669"/>
    <property type="project" value="UniProtKB-EC"/>
</dbReference>
<dbReference type="InterPro" id="IPR012000">
    <property type="entry name" value="Thiamin_PyroP_enz_cen_dom"/>
</dbReference>
<keyword evidence="8" id="KW-1185">Reference proteome</keyword>